<dbReference type="STRING" id="1548208.AXK12_07945"/>
<dbReference type="Proteomes" id="UP000071392">
    <property type="component" value="Unassembled WGS sequence"/>
</dbReference>
<keyword evidence="7" id="KW-0408">Iron</keyword>
<comment type="similarity">
    <text evidence="12 13">Belongs to the TonB-dependent receptor family.</text>
</comment>
<evidence type="ECO:0000256" key="2">
    <source>
        <dbReference type="ARBA" id="ARBA00022448"/>
    </source>
</evidence>
<dbReference type="AlphaFoldDB" id="A0A139SHZ2"/>
<evidence type="ECO:0000259" key="15">
    <source>
        <dbReference type="Pfam" id="PF00593"/>
    </source>
</evidence>
<feature type="region of interest" description="Disordered" evidence="14">
    <location>
        <begin position="308"/>
        <end position="330"/>
    </location>
</feature>
<sequence length="743" mass="82425">MSMLGLAASAYAQQAPDQSGDEIVRLSPFSVQESADMGRYQAAESTSGSRVRMDLMDSTQSISVLTNEFLSDIGTTQLLDAVKYVAGIGPSNGPDTMDIMSIRGFQNWELTTVDGFGQTSYINLDPVVVERIEIVKGPNAIIAPQGLPGGVVNSVTKRPLFKNSGSVSYQVGRYDANRAEIDANYVVKDDKLALRVVGAFTDSDRYMKEKYSQNFTVMPMLTYRISPSTELTAQVMAYNATSTLMSAPVSIYAVGRRNVHIMEGLPRDFALSNRDDNRHESSQRAHFFLTSQITDKLSMRLAGKWAQQSSRASEMNPSSPRDANGNLLDPQPIQVNPITGEWEWDGVIRSDTPRFTLAGAKDTTDRHHGNLQSDFVFEHLGQGWKSQTVAGYALSYRSSSGGYKNAFAAPLNGSTLFDLTDSSYIPASYIVDADWAANNSLRNRSHQVYLYQVLNLFDDRLVLSGSLSQNRFFSGRTDNLSGTSTDERAEATLPSAGIVYKLTPEVSLYYGYSEQEILGIAAPGDLIPAHTTPSRQHEGGLRLRLFDGRLYTTFSYFDIQQDGIWEGNPANWIDPLAPKQPAVTSNRTSKGFEFEFAWAPTKNISVIGSYTEFKSRDQSDRRYAHVAEKMAGIWGSYSFSETGSLRGLSFGIGASYVGERPADAGGQYTTPPQGFQPVRYQAMFWLPSYTEVEANATYRFNKHWRAQLVIKNLLDRDYIKAATNRTIYPSTPINPKLTIRYEF</sequence>
<dbReference type="InterPro" id="IPR036942">
    <property type="entry name" value="Beta-barrel_TonB_sf"/>
</dbReference>
<dbReference type="GO" id="GO:0015344">
    <property type="term" value="F:siderophore uptake transmembrane transporter activity"/>
    <property type="evidence" value="ECO:0007669"/>
    <property type="project" value="TreeGrafter"/>
</dbReference>
<keyword evidence="6" id="KW-0732">Signal</keyword>
<comment type="caution">
    <text evidence="17">The sequence shown here is derived from an EMBL/GenBank/DDBJ whole genome shotgun (WGS) entry which is preliminary data.</text>
</comment>
<keyword evidence="2 12" id="KW-0813">Transport</keyword>
<evidence type="ECO:0000313" key="17">
    <source>
        <dbReference type="EMBL" id="KXU34195.1"/>
    </source>
</evidence>
<evidence type="ECO:0000256" key="9">
    <source>
        <dbReference type="ARBA" id="ARBA00023077"/>
    </source>
</evidence>
<dbReference type="PROSITE" id="PS52016">
    <property type="entry name" value="TONB_DEPENDENT_REC_3"/>
    <property type="match status" value="1"/>
</dbReference>
<evidence type="ECO:0000256" key="8">
    <source>
        <dbReference type="ARBA" id="ARBA00023065"/>
    </source>
</evidence>
<dbReference type="InterPro" id="IPR039426">
    <property type="entry name" value="TonB-dep_rcpt-like"/>
</dbReference>
<gene>
    <name evidence="17" type="ORF">AXK12_07945</name>
</gene>
<dbReference type="Gene3D" id="2.170.130.10">
    <property type="entry name" value="TonB-dependent receptor, plug domain"/>
    <property type="match status" value="1"/>
</dbReference>
<dbReference type="PANTHER" id="PTHR32552">
    <property type="entry name" value="FERRICHROME IRON RECEPTOR-RELATED"/>
    <property type="match status" value="1"/>
</dbReference>
<keyword evidence="5 12" id="KW-0812">Transmembrane</keyword>
<dbReference type="EMBL" id="LSZP01000060">
    <property type="protein sequence ID" value="KXU34195.1"/>
    <property type="molecule type" value="Genomic_DNA"/>
</dbReference>
<keyword evidence="11 12" id="KW-0998">Cell outer membrane</keyword>
<evidence type="ECO:0000256" key="7">
    <source>
        <dbReference type="ARBA" id="ARBA00023004"/>
    </source>
</evidence>
<evidence type="ECO:0000256" key="14">
    <source>
        <dbReference type="SAM" id="MobiDB-lite"/>
    </source>
</evidence>
<dbReference type="InterPro" id="IPR012910">
    <property type="entry name" value="Plug_dom"/>
</dbReference>
<dbReference type="SUPFAM" id="SSF56935">
    <property type="entry name" value="Porins"/>
    <property type="match status" value="1"/>
</dbReference>
<evidence type="ECO:0000256" key="6">
    <source>
        <dbReference type="ARBA" id="ARBA00022729"/>
    </source>
</evidence>
<keyword evidence="4" id="KW-0410">Iron transport</keyword>
<feature type="compositionally biased region" description="Polar residues" evidence="14">
    <location>
        <begin position="308"/>
        <end position="321"/>
    </location>
</feature>
<dbReference type="InterPro" id="IPR000531">
    <property type="entry name" value="Beta-barrel_TonB"/>
</dbReference>
<evidence type="ECO:0000313" key="18">
    <source>
        <dbReference type="Proteomes" id="UP000071392"/>
    </source>
</evidence>
<name>A0A139SHZ2_9BACT</name>
<evidence type="ECO:0000256" key="3">
    <source>
        <dbReference type="ARBA" id="ARBA00022452"/>
    </source>
</evidence>
<dbReference type="Pfam" id="PF07715">
    <property type="entry name" value="Plug"/>
    <property type="match status" value="1"/>
</dbReference>
<feature type="domain" description="TonB-dependent receptor plug" evidence="16">
    <location>
        <begin position="55"/>
        <end position="151"/>
    </location>
</feature>
<proteinExistence type="inferred from homology"/>
<dbReference type="Gene3D" id="2.40.170.20">
    <property type="entry name" value="TonB-dependent receptor, beta-barrel domain"/>
    <property type="match status" value="1"/>
</dbReference>
<protein>
    <recommendedName>
        <fullName evidence="19">TonB-dependent receptor plug domain-containing protein</fullName>
    </recommendedName>
</protein>
<keyword evidence="18" id="KW-1185">Reference proteome</keyword>
<comment type="subcellular location">
    <subcellularLocation>
        <location evidence="1 12">Cell outer membrane</location>
        <topology evidence="1 12">Multi-pass membrane protein</topology>
    </subcellularLocation>
</comment>
<evidence type="ECO:0000259" key="16">
    <source>
        <dbReference type="Pfam" id="PF07715"/>
    </source>
</evidence>
<evidence type="ECO:0000256" key="5">
    <source>
        <dbReference type="ARBA" id="ARBA00022692"/>
    </source>
</evidence>
<keyword evidence="9 13" id="KW-0798">TonB box</keyword>
<keyword evidence="8" id="KW-0406">Ion transport</keyword>
<keyword evidence="3 12" id="KW-1134">Transmembrane beta strand</keyword>
<feature type="domain" description="TonB-dependent receptor-like beta-barrel" evidence="15">
    <location>
        <begin position="323"/>
        <end position="713"/>
    </location>
</feature>
<evidence type="ECO:0000256" key="12">
    <source>
        <dbReference type="PROSITE-ProRule" id="PRU01360"/>
    </source>
</evidence>
<reference evidence="17 18" key="1">
    <citation type="submission" date="2016-02" db="EMBL/GenBank/DDBJ databases">
        <authorList>
            <person name="Wen L."/>
            <person name="He K."/>
            <person name="Yang H."/>
        </authorList>
    </citation>
    <scope>NUCLEOTIDE SEQUENCE [LARGE SCALE GENOMIC DNA]</scope>
    <source>
        <strain evidence="17 18">CV41</strain>
    </source>
</reference>
<evidence type="ECO:0000256" key="10">
    <source>
        <dbReference type="ARBA" id="ARBA00023136"/>
    </source>
</evidence>
<evidence type="ECO:0000256" key="11">
    <source>
        <dbReference type="ARBA" id="ARBA00023237"/>
    </source>
</evidence>
<evidence type="ECO:0000256" key="13">
    <source>
        <dbReference type="RuleBase" id="RU003357"/>
    </source>
</evidence>
<dbReference type="GO" id="GO:0009279">
    <property type="term" value="C:cell outer membrane"/>
    <property type="evidence" value="ECO:0007669"/>
    <property type="project" value="UniProtKB-SubCell"/>
</dbReference>
<evidence type="ECO:0000256" key="1">
    <source>
        <dbReference type="ARBA" id="ARBA00004571"/>
    </source>
</evidence>
<dbReference type="Pfam" id="PF00593">
    <property type="entry name" value="TonB_dep_Rec_b-barrel"/>
    <property type="match status" value="1"/>
</dbReference>
<dbReference type="PANTHER" id="PTHR32552:SF68">
    <property type="entry name" value="FERRICHROME OUTER MEMBRANE TRANSPORTER_PHAGE RECEPTOR"/>
    <property type="match status" value="1"/>
</dbReference>
<evidence type="ECO:0008006" key="19">
    <source>
        <dbReference type="Google" id="ProtNLM"/>
    </source>
</evidence>
<organism evidence="17 18">
    <name type="scientific">Cephaloticoccus capnophilus</name>
    <dbReference type="NCBI Taxonomy" id="1548208"/>
    <lineage>
        <taxon>Bacteria</taxon>
        <taxon>Pseudomonadati</taxon>
        <taxon>Verrucomicrobiota</taxon>
        <taxon>Opitutia</taxon>
        <taxon>Opitutales</taxon>
        <taxon>Opitutaceae</taxon>
        <taxon>Cephaloticoccus</taxon>
    </lineage>
</organism>
<accession>A0A139SHZ2</accession>
<evidence type="ECO:0000256" key="4">
    <source>
        <dbReference type="ARBA" id="ARBA00022496"/>
    </source>
</evidence>
<keyword evidence="10 12" id="KW-0472">Membrane</keyword>
<dbReference type="InterPro" id="IPR037066">
    <property type="entry name" value="Plug_dom_sf"/>
</dbReference>